<feature type="compositionally biased region" description="Pro residues" evidence="8">
    <location>
        <begin position="121"/>
        <end position="134"/>
    </location>
</feature>
<reference evidence="10" key="1">
    <citation type="submission" date="2022-07" db="EMBL/GenBank/DDBJ databases">
        <title>Draft genome sequence of Zalerion maritima ATCC 34329, a (micro)plastics degrading marine fungus.</title>
        <authorList>
            <person name="Paco A."/>
            <person name="Goncalves M.F.M."/>
            <person name="Rocha-Santos T.A.P."/>
            <person name="Alves A."/>
        </authorList>
    </citation>
    <scope>NUCLEOTIDE SEQUENCE</scope>
    <source>
        <strain evidence="10">ATCC 34329</strain>
    </source>
</reference>
<keyword evidence="11" id="KW-1185">Reference proteome</keyword>
<keyword evidence="7" id="KW-0813">Transport</keyword>
<dbReference type="InterPro" id="IPR006785">
    <property type="entry name" value="Pex14_N"/>
</dbReference>
<protein>
    <recommendedName>
        <fullName evidence="4 7">Peroxisomal membrane protein PEX14</fullName>
    </recommendedName>
    <alternativeName>
        <fullName evidence="5 7">Peroxin-14</fullName>
    </alternativeName>
</protein>
<comment type="caution">
    <text evidence="10">The sequence shown here is derived from an EMBL/GenBank/DDBJ whole genome shotgun (WGS) entry which is preliminary data.</text>
</comment>
<dbReference type="InterPro" id="IPR036388">
    <property type="entry name" value="WH-like_DNA-bd_sf"/>
</dbReference>
<dbReference type="PANTHER" id="PTHR23058">
    <property type="entry name" value="PEROXISOMAL MEMBRANE PROTEIN PEX14"/>
    <property type="match status" value="1"/>
</dbReference>
<feature type="compositionally biased region" description="Basic and acidic residues" evidence="8">
    <location>
        <begin position="47"/>
        <end position="66"/>
    </location>
</feature>
<evidence type="ECO:0000256" key="8">
    <source>
        <dbReference type="SAM" id="MobiDB-lite"/>
    </source>
</evidence>
<dbReference type="PANTHER" id="PTHR23058:SF5">
    <property type="entry name" value="PEROXISOMAL MEMBRANE PROTEIN PEX14"/>
    <property type="match status" value="1"/>
</dbReference>
<evidence type="ECO:0000259" key="9">
    <source>
        <dbReference type="Pfam" id="PF04695"/>
    </source>
</evidence>
<keyword evidence="3 7" id="KW-0576">Peroxisome</keyword>
<dbReference type="AlphaFoldDB" id="A0AAD5WRK5"/>
<evidence type="ECO:0000256" key="4">
    <source>
        <dbReference type="ARBA" id="ARBA00029502"/>
    </source>
</evidence>
<dbReference type="Proteomes" id="UP001201980">
    <property type="component" value="Unassembled WGS sequence"/>
</dbReference>
<feature type="region of interest" description="Disordered" evidence="8">
    <location>
        <begin position="1"/>
        <end position="138"/>
    </location>
</feature>
<dbReference type="GO" id="GO:0016560">
    <property type="term" value="P:protein import into peroxisome matrix, docking"/>
    <property type="evidence" value="ECO:0007669"/>
    <property type="project" value="UniProtKB-UniRule"/>
</dbReference>
<evidence type="ECO:0000256" key="7">
    <source>
        <dbReference type="RuleBase" id="RU367032"/>
    </source>
</evidence>
<name>A0AAD5WRK5_9PEZI</name>
<evidence type="ECO:0000313" key="11">
    <source>
        <dbReference type="Proteomes" id="UP001201980"/>
    </source>
</evidence>
<feature type="region of interest" description="Disordered" evidence="8">
    <location>
        <begin position="219"/>
        <end position="319"/>
    </location>
</feature>
<evidence type="ECO:0000256" key="3">
    <source>
        <dbReference type="ARBA" id="ARBA00023140"/>
    </source>
</evidence>
<proteinExistence type="inferred from homology"/>
<sequence length="415" mass="44449">MSNPESKADDSQPAQSEPETPPLADEQQTQTPAAEQQPAEDENILDQARKFLEADEVKNASREKKASFLRSKGLEDVDVETLLDGQETAMSQRTDAEQQTNPPPSPRSATTDPTSNYPSYPSAPPSLPQNPPPSAAASMPPIITYPEFLTKPVHPTPLITVSRLLSILYASAGAGAALYGTSKFIINPMLETQTSARESLAETADGKLTSLVSKLEGIVSVVPPSPKPGRNSGTSGARSRRQRRKKGGEQDDDSEAESDEGGWDVRSTASSTASDPTEMFHRDIGTQTTSSLPNTPISSSSSTPNPKNIPRTPSEAQHTRLSKLNSSLRDLCTGLSSQTEDTQIIGTVVDLLREDLDKMTYPAPETGFGSGGGSSYSIYGYGGSGSREPNDEIKKSREEIRSLKGVLLSARTFPR</sequence>
<feature type="domain" description="Peroxisome membrane anchor protein Pex14p N-terminal" evidence="9">
    <location>
        <begin position="41"/>
        <end position="84"/>
    </location>
</feature>
<evidence type="ECO:0000256" key="6">
    <source>
        <dbReference type="ARBA" id="ARBA00046271"/>
    </source>
</evidence>
<feature type="compositionally biased region" description="Polar residues" evidence="8">
    <location>
        <begin position="88"/>
        <end position="100"/>
    </location>
</feature>
<dbReference type="Gene3D" id="1.10.10.10">
    <property type="entry name" value="Winged helix-like DNA-binding domain superfamily/Winged helix DNA-binding domain"/>
    <property type="match status" value="1"/>
</dbReference>
<evidence type="ECO:0000256" key="1">
    <source>
        <dbReference type="ARBA" id="ARBA00005443"/>
    </source>
</evidence>
<dbReference type="InterPro" id="IPR025655">
    <property type="entry name" value="PEX14"/>
</dbReference>
<comment type="similarity">
    <text evidence="1 7">Belongs to the peroxin-14 family.</text>
</comment>
<dbReference type="EMBL" id="JAKWBI020000156">
    <property type="protein sequence ID" value="KAJ2901330.1"/>
    <property type="molecule type" value="Genomic_DNA"/>
</dbReference>
<keyword evidence="7" id="KW-0472">Membrane</keyword>
<accession>A0AAD5WRK5</accession>
<evidence type="ECO:0000313" key="10">
    <source>
        <dbReference type="EMBL" id="KAJ2901330.1"/>
    </source>
</evidence>
<dbReference type="GO" id="GO:0005102">
    <property type="term" value="F:signaling receptor binding"/>
    <property type="evidence" value="ECO:0007669"/>
    <property type="project" value="TreeGrafter"/>
</dbReference>
<dbReference type="Pfam" id="PF04695">
    <property type="entry name" value="Pex14_N"/>
    <property type="match status" value="1"/>
</dbReference>
<gene>
    <name evidence="10" type="ORF">MKZ38_001942</name>
</gene>
<keyword evidence="2" id="KW-0811">Translocation</keyword>
<feature type="compositionally biased region" description="Basic and acidic residues" evidence="8">
    <location>
        <begin position="1"/>
        <end position="10"/>
    </location>
</feature>
<dbReference type="GO" id="GO:0005778">
    <property type="term" value="C:peroxisomal membrane"/>
    <property type="evidence" value="ECO:0007669"/>
    <property type="project" value="UniProtKB-SubCell"/>
</dbReference>
<evidence type="ECO:0000256" key="5">
    <source>
        <dbReference type="ARBA" id="ARBA00029691"/>
    </source>
</evidence>
<keyword evidence="7" id="KW-0653">Protein transport</keyword>
<dbReference type="GO" id="GO:1990429">
    <property type="term" value="C:peroxisomal importomer complex"/>
    <property type="evidence" value="ECO:0007669"/>
    <property type="project" value="TreeGrafter"/>
</dbReference>
<feature type="compositionally biased region" description="Low complexity" evidence="8">
    <location>
        <begin position="24"/>
        <end position="37"/>
    </location>
</feature>
<comment type="function">
    <text evidence="7">Component of the PEX13-PEX14 docking complex, a translocon channel that specifically mediates the import of peroxisomal cargo proteins bound to PEX5 receptor. The PEX13-PEX14 docking complex forms a large import pore which can be opened to a diameter of about 9 nm. Mechanistically, PEX5 receptor along with cargo proteins associates with the PEX14 subunit of the PEX13-PEX14 docking complex in the cytosol, leading to the insertion of the receptor into the organelle membrane with the concomitant translocation of the cargo into the peroxisome matrix.</text>
</comment>
<organism evidence="10 11">
    <name type="scientific">Zalerion maritima</name>
    <dbReference type="NCBI Taxonomy" id="339359"/>
    <lineage>
        <taxon>Eukaryota</taxon>
        <taxon>Fungi</taxon>
        <taxon>Dikarya</taxon>
        <taxon>Ascomycota</taxon>
        <taxon>Pezizomycotina</taxon>
        <taxon>Sordariomycetes</taxon>
        <taxon>Lulworthiomycetidae</taxon>
        <taxon>Lulworthiales</taxon>
        <taxon>Lulworthiaceae</taxon>
        <taxon>Zalerion</taxon>
    </lineage>
</organism>
<feature type="compositionally biased region" description="Acidic residues" evidence="8">
    <location>
        <begin position="250"/>
        <end position="262"/>
    </location>
</feature>
<evidence type="ECO:0000256" key="2">
    <source>
        <dbReference type="ARBA" id="ARBA00023010"/>
    </source>
</evidence>
<comment type="subcellular location">
    <subcellularLocation>
        <location evidence="6 7">Peroxisome membrane</location>
    </subcellularLocation>
</comment>
<feature type="compositionally biased region" description="Low complexity" evidence="8">
    <location>
        <begin position="288"/>
        <end position="306"/>
    </location>
</feature>